<dbReference type="OrthoDB" id="684300at2759"/>
<organism evidence="1 2">
    <name type="scientific">Dichanthelium oligosanthes</name>
    <dbReference type="NCBI Taxonomy" id="888268"/>
    <lineage>
        <taxon>Eukaryota</taxon>
        <taxon>Viridiplantae</taxon>
        <taxon>Streptophyta</taxon>
        <taxon>Embryophyta</taxon>
        <taxon>Tracheophyta</taxon>
        <taxon>Spermatophyta</taxon>
        <taxon>Magnoliopsida</taxon>
        <taxon>Liliopsida</taxon>
        <taxon>Poales</taxon>
        <taxon>Poaceae</taxon>
        <taxon>PACMAD clade</taxon>
        <taxon>Panicoideae</taxon>
        <taxon>Panicodae</taxon>
        <taxon>Paniceae</taxon>
        <taxon>Dichantheliinae</taxon>
        <taxon>Dichanthelium</taxon>
    </lineage>
</organism>
<protein>
    <submittedName>
        <fullName evidence="1">Uncharacterized protein</fullName>
    </submittedName>
</protein>
<gene>
    <name evidence="1" type="ORF">BAE44_0014348</name>
</gene>
<reference evidence="1 2" key="1">
    <citation type="submission" date="2016-09" db="EMBL/GenBank/DDBJ databases">
        <title>The draft genome of Dichanthelium oligosanthes: A C3 panicoid grass species.</title>
        <authorList>
            <person name="Studer A.J."/>
            <person name="Schnable J.C."/>
            <person name="Brutnell T.P."/>
        </authorList>
    </citation>
    <scope>NUCLEOTIDE SEQUENCE [LARGE SCALE GENOMIC DNA]</scope>
    <source>
        <strain evidence="2">cv. Kellogg 1175</strain>
        <tissue evidence="1">Leaf</tissue>
    </source>
</reference>
<proteinExistence type="predicted"/>
<sequence>MAANRPLFVVHTTTEGYFVYDICLENADATMEVLYGPRCRLVPLLHYRPLAVSAGTILSVTPQPRHVLPADRPVIYTAGGELRDPADNGPPIMLSFPEEIEWLEGPALYVPELGSFVGLTPRDRFLCAYKFDESGVPRWQRTWRELIPWECYYDGHTPSREMVNLAYLGKGRFCISRPVDMVDDLGRVGANSGSYSANSFLVTELRRRATEGELELAKRGTMTYQGEWGRGQCLDQYFI</sequence>
<evidence type="ECO:0000313" key="1">
    <source>
        <dbReference type="EMBL" id="OEL24633.1"/>
    </source>
</evidence>
<comment type="caution">
    <text evidence="1">The sequence shown here is derived from an EMBL/GenBank/DDBJ whole genome shotgun (WGS) entry which is preliminary data.</text>
</comment>
<dbReference type="AlphaFoldDB" id="A0A1E5VHM4"/>
<keyword evidence="2" id="KW-1185">Reference proteome</keyword>
<dbReference type="InterPro" id="IPR012871">
    <property type="entry name" value="DUF1668_ORYSA"/>
</dbReference>
<dbReference type="Pfam" id="PF07893">
    <property type="entry name" value="DUF1668"/>
    <property type="match status" value="1"/>
</dbReference>
<dbReference type="EMBL" id="LWDX02039264">
    <property type="protein sequence ID" value="OEL24633.1"/>
    <property type="molecule type" value="Genomic_DNA"/>
</dbReference>
<evidence type="ECO:0000313" key="2">
    <source>
        <dbReference type="Proteomes" id="UP000095767"/>
    </source>
</evidence>
<name>A0A1E5VHM4_9POAL</name>
<dbReference type="Proteomes" id="UP000095767">
    <property type="component" value="Unassembled WGS sequence"/>
</dbReference>
<accession>A0A1E5VHM4</accession>